<dbReference type="PANTHER" id="PTHR48043:SF159">
    <property type="entry name" value="EG:EG0003.4 PROTEIN-RELATED"/>
    <property type="match status" value="1"/>
</dbReference>
<dbReference type="Pfam" id="PF00201">
    <property type="entry name" value="UDPGT"/>
    <property type="match status" value="1"/>
</dbReference>
<dbReference type="InterPro" id="IPR002213">
    <property type="entry name" value="UDP_glucos_trans"/>
</dbReference>
<evidence type="ECO:0008006" key="6">
    <source>
        <dbReference type="Google" id="ProtNLM"/>
    </source>
</evidence>
<keyword evidence="2" id="KW-0328">Glycosyltransferase</keyword>
<dbReference type="GO" id="GO:0008194">
    <property type="term" value="F:UDP-glycosyltransferase activity"/>
    <property type="evidence" value="ECO:0007669"/>
    <property type="project" value="InterPro"/>
</dbReference>
<evidence type="ECO:0000256" key="1">
    <source>
        <dbReference type="ARBA" id="ARBA00009995"/>
    </source>
</evidence>
<dbReference type="PANTHER" id="PTHR48043">
    <property type="entry name" value="EG:EG0003.4 PROTEIN-RELATED"/>
    <property type="match status" value="1"/>
</dbReference>
<dbReference type="InterPro" id="IPR050271">
    <property type="entry name" value="UDP-glycosyltransferase"/>
</dbReference>
<dbReference type="Proteomes" id="UP001107558">
    <property type="component" value="Chromosome 4"/>
</dbReference>
<dbReference type="FunFam" id="3.40.50.2000:FF:000050">
    <property type="entry name" value="UDP-glucuronosyltransferase"/>
    <property type="match status" value="1"/>
</dbReference>
<organism evidence="4 5">
    <name type="scientific">Polypedilum vanderplanki</name>
    <name type="common">Sleeping chironomid midge</name>
    <dbReference type="NCBI Taxonomy" id="319348"/>
    <lineage>
        <taxon>Eukaryota</taxon>
        <taxon>Metazoa</taxon>
        <taxon>Ecdysozoa</taxon>
        <taxon>Arthropoda</taxon>
        <taxon>Hexapoda</taxon>
        <taxon>Insecta</taxon>
        <taxon>Pterygota</taxon>
        <taxon>Neoptera</taxon>
        <taxon>Endopterygota</taxon>
        <taxon>Diptera</taxon>
        <taxon>Nematocera</taxon>
        <taxon>Chironomoidea</taxon>
        <taxon>Chironomidae</taxon>
        <taxon>Chironominae</taxon>
        <taxon>Polypedilum</taxon>
        <taxon>Polypedilum</taxon>
    </lineage>
</organism>
<dbReference type="SUPFAM" id="SSF53756">
    <property type="entry name" value="UDP-Glycosyltransferase/glycogen phosphorylase"/>
    <property type="match status" value="1"/>
</dbReference>
<dbReference type="CDD" id="cd03784">
    <property type="entry name" value="GT1_Gtf-like"/>
    <property type="match status" value="1"/>
</dbReference>
<dbReference type="Gene3D" id="3.40.50.2000">
    <property type="entry name" value="Glycogen Phosphorylase B"/>
    <property type="match status" value="1"/>
</dbReference>
<keyword evidence="3" id="KW-0808">Transferase</keyword>
<gene>
    <name evidence="4" type="ORF">PVAND_016775</name>
</gene>
<reference evidence="4" key="1">
    <citation type="submission" date="2021-03" db="EMBL/GenBank/DDBJ databases">
        <title>Chromosome level genome of the anhydrobiotic midge Polypedilum vanderplanki.</title>
        <authorList>
            <person name="Yoshida Y."/>
            <person name="Kikawada T."/>
            <person name="Gusev O."/>
        </authorList>
    </citation>
    <scope>NUCLEOTIDE SEQUENCE</scope>
    <source>
        <strain evidence="4">NIAS01</strain>
        <tissue evidence="4">Whole body or cell culture</tissue>
    </source>
</reference>
<comment type="similarity">
    <text evidence="1">Belongs to the UDP-glycosyltransferase family.</text>
</comment>
<dbReference type="AlphaFoldDB" id="A0A9J6BGE6"/>
<keyword evidence="5" id="KW-1185">Reference proteome</keyword>
<dbReference type="EMBL" id="JADBJN010000004">
    <property type="protein sequence ID" value="KAG5668853.1"/>
    <property type="molecule type" value="Genomic_DNA"/>
</dbReference>
<dbReference type="OrthoDB" id="5835829at2759"/>
<accession>A0A9J6BGE6</accession>
<evidence type="ECO:0000256" key="3">
    <source>
        <dbReference type="ARBA" id="ARBA00022679"/>
    </source>
</evidence>
<protein>
    <recommendedName>
        <fullName evidence="6">Glucuronosyltransferase</fullName>
    </recommendedName>
</protein>
<name>A0A9J6BGE6_POLVA</name>
<evidence type="ECO:0000313" key="4">
    <source>
        <dbReference type="EMBL" id="KAG5668853.1"/>
    </source>
</evidence>
<evidence type="ECO:0000313" key="5">
    <source>
        <dbReference type="Proteomes" id="UP001107558"/>
    </source>
</evidence>
<evidence type="ECO:0000256" key="2">
    <source>
        <dbReference type="ARBA" id="ARBA00022676"/>
    </source>
</evidence>
<comment type="caution">
    <text evidence="4">The sequence shown here is derived from an EMBL/GenBank/DDBJ whole genome shotgun (WGS) entry which is preliminary data.</text>
</comment>
<sequence length="352" mass="40102">MKVLAARGHNLTIFTPQLIKDLENSPNVVQYYFVKSYEIFRKNVDPLMFLAEINDCPIITSSALNAGFMIHGLMGNDINPALYSETGHLSFLNRNLNIMKRIESLLFSIYFMIVIIFSKNNKKLQNQFFIEKPVDIDGILQKRSALLLTNTNVGFGHIRPLMPNTVQVGFMHVEPPKEIKNKNLKEFLDNSTNGIIVMSLGSKADTKSLNLATVNKFLNVFNQTKFNVVWKSHESDQIIPQNVMLCNWLPLADVLAHKNVKLLINHSGLMSSYEAIDREIPMIVFPLAYDHHVNAKMMVHKKIAIELDLNNFSEENLLSAIDEVTKGDFKENVKKLREKVYDQPIKSLDLAV</sequence>
<proteinExistence type="inferred from homology"/>